<feature type="domain" description="Polysaccharide lyase 8 N-terminal alpha-helical" evidence="11">
    <location>
        <begin position="60"/>
        <end position="291"/>
    </location>
</feature>
<dbReference type="OrthoDB" id="6394136at2"/>
<sequence>MYKKGQLLALIVLFCVIASKSTAQEADTILNRYGRYLLSTSNNKVAGLPNIIASWPKLVNGQWPDVDYADRERGQWKTLTHLRRVNDMVLAWANPASTLYRNGVLWANLSQALQNWTDHKYINPNWWHNEVGVPQLMRNIIVLTRGKLQPALYNDALTVLAQTKLHEDATGGNMIWCADLVLHRAALTGNYELMKRSRDLIVNEVKITTGDGIQPDFSFHQHYARLQIYEYGRAMFFESIRLAWQFMETDMAYPADKLEILKQFAINGWQWMARHTITVPGTIDRAVVRKNELRNADIQPWLPFLKQLFPQSVGIHELEQHQQGKLTLNGFRYFPYSDFAVYHQPKFSAFLKTLSTRTYPTESINNENLLGGLLGGGDMYYVRTGNEYFNLMPVWDWTAIPGITTLKGAAVIERKKFNGSVGSSTSGFSAMDFAIKNKAESQKLEARKFWAFHQGLVVSLIAEVDRTNVTDTIFTVVDQSRLQSKVYMNNSKQPLYQRSGYHNGAKLLHHNKLAYYFAQPTQLYLKQGEVTGSWKRIDGGASDAKVTDSTMLAKIVHAPAKSVNTAFAVGYCENAKTLSKSKEFEKAFKIIANNADCQIIQFSDGLVMAAFYKASAVKINTVQMLEVSKPCLVMINNRQFYASDPTHTGGTLQINYGNRRVSLQLPDNGTTGTANLN</sequence>
<comment type="caution">
    <text evidence="12">The sequence shown here is derived from an EMBL/GenBank/DDBJ whole genome shotgun (WGS) entry which is preliminary data.</text>
</comment>
<dbReference type="GO" id="GO:0016837">
    <property type="term" value="F:carbon-oxygen lyase activity, acting on polysaccharides"/>
    <property type="evidence" value="ECO:0007669"/>
    <property type="project" value="UniProtKB-ARBA"/>
</dbReference>
<feature type="chain" id="PRO_5026087400" evidence="8">
    <location>
        <begin position="26"/>
        <end position="677"/>
    </location>
</feature>
<comment type="cofactor">
    <cofactor evidence="1">
        <name>Ca(2+)</name>
        <dbReference type="ChEBI" id="CHEBI:29108"/>
    </cofactor>
</comment>
<proteinExistence type="inferred from homology"/>
<dbReference type="Proteomes" id="UP000434850">
    <property type="component" value="Unassembled WGS sequence"/>
</dbReference>
<dbReference type="InterPro" id="IPR008929">
    <property type="entry name" value="Chondroitin_lyas"/>
</dbReference>
<dbReference type="GO" id="GO:0030246">
    <property type="term" value="F:carbohydrate binding"/>
    <property type="evidence" value="ECO:0007669"/>
    <property type="project" value="InterPro"/>
</dbReference>
<evidence type="ECO:0000256" key="7">
    <source>
        <dbReference type="PIRSR" id="PIRSR638970-1"/>
    </source>
</evidence>
<comment type="similarity">
    <text evidence="2">Belongs to the polysaccharide lyase 8 family.</text>
</comment>
<evidence type="ECO:0000259" key="9">
    <source>
        <dbReference type="Pfam" id="PF02278"/>
    </source>
</evidence>
<evidence type="ECO:0000256" key="4">
    <source>
        <dbReference type="ARBA" id="ARBA00022729"/>
    </source>
</evidence>
<name>A0A6I4IA01_9SPHI</name>
<dbReference type="GO" id="GO:0005576">
    <property type="term" value="C:extracellular region"/>
    <property type="evidence" value="ECO:0007669"/>
    <property type="project" value="InterPro"/>
</dbReference>
<evidence type="ECO:0000256" key="6">
    <source>
        <dbReference type="ARBA" id="ARBA00023239"/>
    </source>
</evidence>
<dbReference type="InterPro" id="IPR003159">
    <property type="entry name" value="Lyase_8_central_dom"/>
</dbReference>
<dbReference type="EMBL" id="WQLA01000004">
    <property type="protein sequence ID" value="MVN91817.1"/>
    <property type="molecule type" value="Genomic_DNA"/>
</dbReference>
<evidence type="ECO:0000256" key="8">
    <source>
        <dbReference type="SAM" id="SignalP"/>
    </source>
</evidence>
<dbReference type="PANTHER" id="PTHR38481">
    <property type="entry name" value="HYALURONATE LYASE"/>
    <property type="match status" value="1"/>
</dbReference>
<feature type="signal peptide" evidence="8">
    <location>
        <begin position="1"/>
        <end position="25"/>
    </location>
</feature>
<feature type="active site" evidence="7">
    <location>
        <position position="285"/>
    </location>
</feature>
<evidence type="ECO:0000256" key="2">
    <source>
        <dbReference type="ARBA" id="ARBA00006699"/>
    </source>
</evidence>
<evidence type="ECO:0000313" key="13">
    <source>
        <dbReference type="Proteomes" id="UP000434850"/>
    </source>
</evidence>
<evidence type="ECO:0000256" key="1">
    <source>
        <dbReference type="ARBA" id="ARBA00001913"/>
    </source>
</evidence>
<dbReference type="Gene3D" id="1.50.10.100">
    <property type="entry name" value="Chondroitin AC/alginate lyase"/>
    <property type="match status" value="1"/>
</dbReference>
<evidence type="ECO:0000259" key="10">
    <source>
        <dbReference type="Pfam" id="PF02884"/>
    </source>
</evidence>
<evidence type="ECO:0000259" key="11">
    <source>
        <dbReference type="Pfam" id="PF08124"/>
    </source>
</evidence>
<dbReference type="InterPro" id="IPR004103">
    <property type="entry name" value="Lyase_8_C"/>
</dbReference>
<keyword evidence="5" id="KW-0106">Calcium</keyword>
<dbReference type="Pfam" id="PF02884">
    <property type="entry name" value="Lyase_8_C"/>
    <property type="match status" value="1"/>
</dbReference>
<dbReference type="Pfam" id="PF02278">
    <property type="entry name" value="Lyase_8"/>
    <property type="match status" value="1"/>
</dbReference>
<dbReference type="InterPro" id="IPR011013">
    <property type="entry name" value="Gal_mutarotase_sf_dom"/>
</dbReference>
<keyword evidence="13" id="KW-1185">Reference proteome</keyword>
<protein>
    <submittedName>
        <fullName evidence="12">Chondroitin AC lyase</fullName>
    </submittedName>
</protein>
<dbReference type="RefSeq" id="WP_157542138.1">
    <property type="nucleotide sequence ID" value="NZ_WQLA01000004.1"/>
</dbReference>
<feature type="domain" description="Polysaccharide lyase family 8 C-terminal" evidence="10">
    <location>
        <begin position="589"/>
        <end position="653"/>
    </location>
</feature>
<dbReference type="AlphaFoldDB" id="A0A6I4IA01"/>
<dbReference type="SUPFAM" id="SSF49863">
    <property type="entry name" value="Hyaluronate lyase-like, C-terminal domain"/>
    <property type="match status" value="1"/>
</dbReference>
<evidence type="ECO:0000256" key="5">
    <source>
        <dbReference type="ARBA" id="ARBA00022837"/>
    </source>
</evidence>
<dbReference type="Gene3D" id="2.70.98.10">
    <property type="match status" value="1"/>
</dbReference>
<dbReference type="InterPro" id="IPR012970">
    <property type="entry name" value="Lyase_8_alpha_N"/>
</dbReference>
<dbReference type="GO" id="GO:0005975">
    <property type="term" value="P:carbohydrate metabolic process"/>
    <property type="evidence" value="ECO:0007669"/>
    <property type="project" value="InterPro"/>
</dbReference>
<dbReference type="InterPro" id="IPR038970">
    <property type="entry name" value="Lyase_8"/>
</dbReference>
<evidence type="ECO:0000313" key="12">
    <source>
        <dbReference type="EMBL" id="MVN91817.1"/>
    </source>
</evidence>
<accession>A0A6I4IA01</accession>
<gene>
    <name evidence="12" type="ORF">GO816_11825</name>
</gene>
<feature type="active site" evidence="7">
    <location>
        <position position="222"/>
    </location>
</feature>
<feature type="active site" evidence="7">
    <location>
        <position position="231"/>
    </location>
</feature>
<dbReference type="SUPFAM" id="SSF74650">
    <property type="entry name" value="Galactose mutarotase-like"/>
    <property type="match status" value="1"/>
</dbReference>
<dbReference type="PANTHER" id="PTHR38481:SF1">
    <property type="entry name" value="HYALURONATE LYASE"/>
    <property type="match status" value="1"/>
</dbReference>
<dbReference type="InterPro" id="IPR011071">
    <property type="entry name" value="Lyase_8-like_C"/>
</dbReference>
<comment type="subunit">
    <text evidence="3">Monomer.</text>
</comment>
<keyword evidence="6 12" id="KW-0456">Lyase</keyword>
<keyword evidence="4 8" id="KW-0732">Signal</keyword>
<evidence type="ECO:0000256" key="3">
    <source>
        <dbReference type="ARBA" id="ARBA00011245"/>
    </source>
</evidence>
<feature type="domain" description="Polysaccharide lyase family 8 central" evidence="9">
    <location>
        <begin position="332"/>
        <end position="561"/>
    </location>
</feature>
<dbReference type="Pfam" id="PF08124">
    <property type="entry name" value="Lyase_8_N"/>
    <property type="match status" value="1"/>
</dbReference>
<organism evidence="12 13">
    <name type="scientific">Mucilaginibacter aquatilis</name>
    <dbReference type="NCBI Taxonomy" id="1517760"/>
    <lineage>
        <taxon>Bacteria</taxon>
        <taxon>Pseudomonadati</taxon>
        <taxon>Bacteroidota</taxon>
        <taxon>Sphingobacteriia</taxon>
        <taxon>Sphingobacteriales</taxon>
        <taxon>Sphingobacteriaceae</taxon>
        <taxon>Mucilaginibacter</taxon>
    </lineage>
</organism>
<dbReference type="SUPFAM" id="SSF48230">
    <property type="entry name" value="Chondroitin AC/alginate lyase"/>
    <property type="match status" value="1"/>
</dbReference>
<reference evidence="12 13" key="1">
    <citation type="submission" date="2019-12" db="EMBL/GenBank/DDBJ databases">
        <title>Mucilaginibacter sp. HME9299 genome sequencing and assembly.</title>
        <authorList>
            <person name="Kang H."/>
            <person name="Kim H."/>
            <person name="Joh K."/>
        </authorList>
    </citation>
    <scope>NUCLEOTIDE SEQUENCE [LARGE SCALE GENOMIC DNA]</scope>
    <source>
        <strain evidence="12 13">HME9299</strain>
    </source>
</reference>
<dbReference type="InterPro" id="IPR014718">
    <property type="entry name" value="GH-type_carb-bd"/>
</dbReference>
<dbReference type="Gene3D" id="2.60.220.10">
    <property type="entry name" value="Polysaccharide lyase family 8-like, C-terminal"/>
    <property type="match status" value="1"/>
</dbReference>